<accession>A0AA35SEU5</accession>
<dbReference type="Proteomes" id="UP001174909">
    <property type="component" value="Unassembled WGS sequence"/>
</dbReference>
<dbReference type="SMART" id="SM00450">
    <property type="entry name" value="RHOD"/>
    <property type="match status" value="2"/>
</dbReference>
<proteinExistence type="predicted"/>
<keyword evidence="2" id="KW-0677">Repeat</keyword>
<evidence type="ECO:0000256" key="2">
    <source>
        <dbReference type="ARBA" id="ARBA00022737"/>
    </source>
</evidence>
<feature type="compositionally biased region" description="Polar residues" evidence="3">
    <location>
        <begin position="7"/>
        <end position="19"/>
    </location>
</feature>
<gene>
    <name evidence="5" type="ORF">GBAR_LOCUS16359</name>
</gene>
<dbReference type="CDD" id="cd01449">
    <property type="entry name" value="TST_Repeat_2"/>
    <property type="match status" value="1"/>
</dbReference>
<dbReference type="GO" id="GO:0004792">
    <property type="term" value="F:thiosulfate-cyanide sulfurtransferase activity"/>
    <property type="evidence" value="ECO:0007669"/>
    <property type="project" value="TreeGrafter"/>
</dbReference>
<keyword evidence="1" id="KW-0808">Transferase</keyword>
<dbReference type="AlphaFoldDB" id="A0AA35SEU5"/>
<evidence type="ECO:0000256" key="3">
    <source>
        <dbReference type="SAM" id="MobiDB-lite"/>
    </source>
</evidence>
<evidence type="ECO:0000256" key="1">
    <source>
        <dbReference type="ARBA" id="ARBA00022679"/>
    </source>
</evidence>
<keyword evidence="6" id="KW-1185">Reference proteome</keyword>
<organism evidence="5 6">
    <name type="scientific">Geodia barretti</name>
    <name type="common">Barrett's horny sponge</name>
    <dbReference type="NCBI Taxonomy" id="519541"/>
    <lineage>
        <taxon>Eukaryota</taxon>
        <taxon>Metazoa</taxon>
        <taxon>Porifera</taxon>
        <taxon>Demospongiae</taxon>
        <taxon>Heteroscleromorpha</taxon>
        <taxon>Tetractinellida</taxon>
        <taxon>Astrophorina</taxon>
        <taxon>Geodiidae</taxon>
        <taxon>Geodia</taxon>
    </lineage>
</organism>
<feature type="region of interest" description="Disordered" evidence="3">
    <location>
        <begin position="1"/>
        <end position="21"/>
    </location>
</feature>
<name>A0AA35SEU5_GEOBA</name>
<dbReference type="SUPFAM" id="SSF52821">
    <property type="entry name" value="Rhodanese/Cell cycle control phosphatase"/>
    <property type="match status" value="2"/>
</dbReference>
<evidence type="ECO:0000313" key="6">
    <source>
        <dbReference type="Proteomes" id="UP001174909"/>
    </source>
</evidence>
<dbReference type="GO" id="GO:0005739">
    <property type="term" value="C:mitochondrion"/>
    <property type="evidence" value="ECO:0007669"/>
    <property type="project" value="TreeGrafter"/>
</dbReference>
<feature type="region of interest" description="Disordered" evidence="3">
    <location>
        <begin position="164"/>
        <end position="185"/>
    </location>
</feature>
<evidence type="ECO:0000259" key="4">
    <source>
        <dbReference type="PROSITE" id="PS50206"/>
    </source>
</evidence>
<dbReference type="PANTHER" id="PTHR11364">
    <property type="entry name" value="THIOSULFATE SULFERTANSFERASE"/>
    <property type="match status" value="1"/>
</dbReference>
<dbReference type="InterPro" id="IPR001763">
    <property type="entry name" value="Rhodanese-like_dom"/>
</dbReference>
<dbReference type="Gene3D" id="3.40.250.10">
    <property type="entry name" value="Rhodanese-like domain"/>
    <property type="match status" value="2"/>
</dbReference>
<dbReference type="InterPro" id="IPR045078">
    <property type="entry name" value="TST/MPST-like"/>
</dbReference>
<reference evidence="5" key="1">
    <citation type="submission" date="2023-03" db="EMBL/GenBank/DDBJ databases">
        <authorList>
            <person name="Steffen K."/>
            <person name="Cardenas P."/>
        </authorList>
    </citation>
    <scope>NUCLEOTIDE SEQUENCE</scope>
</reference>
<protein>
    <submittedName>
        <fullName evidence="5">3-mercaptopyruvate sulfurtransferase</fullName>
    </submittedName>
</protein>
<comment type="caution">
    <text evidence="5">The sequence shown here is derived from an EMBL/GenBank/DDBJ whole genome shotgun (WGS) entry which is preliminary data.</text>
</comment>
<dbReference type="EMBL" id="CASHTH010002363">
    <property type="protein sequence ID" value="CAI8028800.1"/>
    <property type="molecule type" value="Genomic_DNA"/>
</dbReference>
<dbReference type="Pfam" id="PF00581">
    <property type="entry name" value="Rhodanese"/>
    <property type="match status" value="2"/>
</dbReference>
<dbReference type="InterPro" id="IPR036873">
    <property type="entry name" value="Rhodanese-like_dom_sf"/>
</dbReference>
<sequence length="282" mass="31595">MRHIDHSPSNSKSRVTNNAPPLEETCIRSAKHASYRRKKNHRILPRFTPHNYGGQLPQMLRSTIPCVQMGVGNRDHVVVYDGHSEGLMASARVWWMFRLFGHERVSVLDGGLRRWKFHWFPTVSGEPHTPEATNFTASFNPHLLRNYEQMLDNHTSRHKQVVDARSSARFKGEVPEPRPSLPSGGMKGAVNLHYSRLLHAQWGTVKTRSLLASEFQRSGVDLTQPVVATCGSGVTAAIIALAAHSLNTTIPLYDGSWSEWRQRAPLQTVTTGVTQLPNNTPS</sequence>
<evidence type="ECO:0000313" key="5">
    <source>
        <dbReference type="EMBL" id="CAI8028800.1"/>
    </source>
</evidence>
<dbReference type="PROSITE" id="PS50206">
    <property type="entry name" value="RHODANESE_3"/>
    <property type="match status" value="2"/>
</dbReference>
<feature type="domain" description="Rhodanese" evidence="4">
    <location>
        <begin position="68"/>
        <end position="124"/>
    </location>
</feature>
<dbReference type="FunFam" id="3.40.250.10:FF:000001">
    <property type="entry name" value="Sulfurtransferase"/>
    <property type="match status" value="1"/>
</dbReference>
<dbReference type="PANTHER" id="PTHR11364:SF27">
    <property type="entry name" value="SULFURTRANSFERASE"/>
    <property type="match status" value="1"/>
</dbReference>
<feature type="domain" description="Rhodanese" evidence="4">
    <location>
        <begin position="155"/>
        <end position="269"/>
    </location>
</feature>